<keyword evidence="2" id="KW-1133">Transmembrane helix</keyword>
<keyword evidence="5" id="KW-1185">Reference proteome</keyword>
<protein>
    <submittedName>
        <fullName evidence="4">PepSY domain-containing protein</fullName>
    </submittedName>
</protein>
<dbReference type="Proteomes" id="UP001520878">
    <property type="component" value="Unassembled WGS sequence"/>
</dbReference>
<dbReference type="InterPro" id="IPR001041">
    <property type="entry name" value="2Fe-2S_ferredoxin-type"/>
</dbReference>
<feature type="transmembrane region" description="Helical" evidence="2">
    <location>
        <begin position="204"/>
        <end position="224"/>
    </location>
</feature>
<reference evidence="4 5" key="1">
    <citation type="submission" date="2021-10" db="EMBL/GenBank/DDBJ databases">
        <title>Draft genome of Aestuariibacter halophilus JC2043.</title>
        <authorList>
            <person name="Emsley S.A."/>
            <person name="Pfannmuller K.M."/>
            <person name="Ushijima B."/>
            <person name="Saw J.H."/>
            <person name="Videau P."/>
        </authorList>
    </citation>
    <scope>NUCLEOTIDE SEQUENCE [LARGE SCALE GENOMIC DNA]</scope>
    <source>
        <strain evidence="4 5">JC2043</strain>
    </source>
</reference>
<dbReference type="InterPro" id="IPR012675">
    <property type="entry name" value="Beta-grasp_dom_sf"/>
</dbReference>
<dbReference type="RefSeq" id="WP_324254898.1">
    <property type="nucleotide sequence ID" value="NZ_JAJEWP010000001.1"/>
</dbReference>
<dbReference type="Pfam" id="PF00111">
    <property type="entry name" value="Fer2"/>
    <property type="match status" value="1"/>
</dbReference>
<dbReference type="InterPro" id="IPR025711">
    <property type="entry name" value="PepSY"/>
</dbReference>
<sequence length="573" mass="64218">MTRIRIIRKAHRWLMMLAGIQCVLWALSGLYMVSFDIHTVHGEHLINVQPATIETPPAYPVDRLLSDYPSAQQLRLDVINDTKVFRFVDEQNVTRVLDAETGKPVAVVSETTAEEIAKQAFHAPYPVRAVKQINDPQQAPSELSIRHLPVWAVEFEHWSQPTLYINQYSGEVVTVRHAIWRLFDLLWRLHIMDYDDGENIGNGLLQGVAGVFFVAVVAGIWLAYKRTTSKPYRVRPRLSKFHTVLGIVVSVQLLLWLGSGLTLSLMASLEHNPSRDRAHSPINLSESTWPDIPWAALELSSAQQIEFKQLLGKPYLYVQRTVPVHANQPRDAALLDAATGLPIEITSAFATTIANRAYEGQGKAHVTWFEQPPLDTVPGYQNAVWVTQFNDEARTRVVVDAVSGNVISFTDRLSSLKDWMMRLHFMDYRGPMDFHHPLIITFAVVTLLLSLTGLWSMMGVLRLRLGKGVMSGRRYRIDVSTGHSADSTAIKLVARHSLFDGLMSRGIAVPSACGGGGTCGQCRFQTEDAVSISANERVHLSETALQKGIRLCCQHWPSEVTEIRVWPSKEADH</sequence>
<gene>
    <name evidence="4" type="ORF">LJ739_05265</name>
</gene>
<keyword evidence="2" id="KW-0472">Membrane</keyword>
<organism evidence="4 5">
    <name type="scientific">Fluctibacter halophilus</name>
    <dbReference type="NCBI Taxonomy" id="226011"/>
    <lineage>
        <taxon>Bacteria</taxon>
        <taxon>Pseudomonadati</taxon>
        <taxon>Pseudomonadota</taxon>
        <taxon>Gammaproteobacteria</taxon>
        <taxon>Alteromonadales</taxon>
        <taxon>Alteromonadaceae</taxon>
        <taxon>Fluctibacter</taxon>
    </lineage>
</organism>
<evidence type="ECO:0000256" key="1">
    <source>
        <dbReference type="ARBA" id="ARBA00023075"/>
    </source>
</evidence>
<dbReference type="PROSITE" id="PS51085">
    <property type="entry name" value="2FE2S_FER_2"/>
    <property type="match status" value="1"/>
</dbReference>
<comment type="caution">
    <text evidence="4">The sequence shown here is derived from an EMBL/GenBank/DDBJ whole genome shotgun (WGS) entry which is preliminary data.</text>
</comment>
<dbReference type="PANTHER" id="PTHR34219">
    <property type="entry name" value="IRON-REGULATED INNER MEMBRANE PROTEIN-RELATED"/>
    <property type="match status" value="1"/>
</dbReference>
<dbReference type="InterPro" id="IPR005625">
    <property type="entry name" value="PepSY-ass_TM"/>
</dbReference>
<feature type="domain" description="2Fe-2S ferredoxin-type" evidence="3">
    <location>
        <begin position="475"/>
        <end position="571"/>
    </location>
</feature>
<dbReference type="InterPro" id="IPR036010">
    <property type="entry name" value="2Fe-2S_ferredoxin-like_sf"/>
</dbReference>
<dbReference type="EMBL" id="JAJEWP010000001">
    <property type="protein sequence ID" value="MCC2615643.1"/>
    <property type="molecule type" value="Genomic_DNA"/>
</dbReference>
<feature type="transmembrane region" description="Helical" evidence="2">
    <location>
        <begin position="244"/>
        <end position="267"/>
    </location>
</feature>
<accession>A0ABS8G560</accession>
<feature type="transmembrane region" description="Helical" evidence="2">
    <location>
        <begin position="438"/>
        <end position="461"/>
    </location>
</feature>
<name>A0ABS8G560_9ALTE</name>
<evidence type="ECO:0000259" key="3">
    <source>
        <dbReference type="PROSITE" id="PS51085"/>
    </source>
</evidence>
<keyword evidence="2" id="KW-0812">Transmembrane</keyword>
<dbReference type="Pfam" id="PF03413">
    <property type="entry name" value="PepSY"/>
    <property type="match status" value="1"/>
</dbReference>
<dbReference type="Pfam" id="PF03929">
    <property type="entry name" value="PepSY_TM"/>
    <property type="match status" value="1"/>
</dbReference>
<evidence type="ECO:0000313" key="5">
    <source>
        <dbReference type="Proteomes" id="UP001520878"/>
    </source>
</evidence>
<dbReference type="Gene3D" id="3.10.20.30">
    <property type="match status" value="1"/>
</dbReference>
<evidence type="ECO:0000313" key="4">
    <source>
        <dbReference type="EMBL" id="MCC2615643.1"/>
    </source>
</evidence>
<proteinExistence type="predicted"/>
<evidence type="ECO:0000256" key="2">
    <source>
        <dbReference type="SAM" id="Phobius"/>
    </source>
</evidence>
<keyword evidence="1" id="KW-0830">Ubiquinone</keyword>
<dbReference type="SUPFAM" id="SSF54292">
    <property type="entry name" value="2Fe-2S ferredoxin-like"/>
    <property type="match status" value="1"/>
</dbReference>